<feature type="compositionally biased region" description="Low complexity" evidence="4">
    <location>
        <begin position="296"/>
        <end position="307"/>
    </location>
</feature>
<dbReference type="GO" id="GO:0002172">
    <property type="term" value="F:high-affinity IgM receptor activity"/>
    <property type="evidence" value="ECO:0007669"/>
    <property type="project" value="Ensembl"/>
</dbReference>
<keyword evidence="5" id="KW-1133">Transmembrane helix</keyword>
<dbReference type="GO" id="GO:0005654">
    <property type="term" value="C:nucleoplasm"/>
    <property type="evidence" value="ECO:0007669"/>
    <property type="project" value="Ensembl"/>
</dbReference>
<evidence type="ECO:0000256" key="5">
    <source>
        <dbReference type="SAM" id="Phobius"/>
    </source>
</evidence>
<accession>A0A8D2DXI1</accession>
<dbReference type="Proteomes" id="UP000694564">
    <property type="component" value="Chromosome 12"/>
</dbReference>
<dbReference type="InterPro" id="IPR013783">
    <property type="entry name" value="Ig-like_fold"/>
</dbReference>
<dbReference type="GO" id="GO:0001790">
    <property type="term" value="F:polymeric immunoglobulin binding"/>
    <property type="evidence" value="ECO:0007669"/>
    <property type="project" value="Ensembl"/>
</dbReference>
<dbReference type="Ensembl" id="ENSSVLT00005033470.1">
    <property type="protein sequence ID" value="ENSSVLP00005030135.1"/>
    <property type="gene ID" value="ENSSVLG00005023669.1"/>
</dbReference>
<sequence>MGLWLWSLYFLPVSGALKILPEVKLDGKLGGSITFECPLPEIHVRIYLCRQMAKPRICTTVVSNNFIKKEYESRVTLKLCSDKNLFLVEMTELTQSDGGVYACGVGMHTDRGKTQKVTLNVHSAYRPFWEEELISKSPKWFHMSDRLQMVAHASSSESISKVTTPTQRTEDPPGLHPSVTTPIIHHPQAPRASLVAKPSALLPSTTASKTSAQEGLLRPPGASYNQHTRLHGQREFNRGSESSREDQGFHILIPTVLGLLLLALLGLVVKRTIQRKRAFSRRVRRLAIRMRALEASQRPRLQRPRSQNIYSACPRRAPESNAAGPERTPPADLEPTAPPAPPQVPEASWLHAPSLKTSCEYVSVCHQPAAKMEDTDSNDYINIPT</sequence>
<dbReference type="GO" id="GO:0032588">
    <property type="term" value="C:trans-Golgi network membrane"/>
    <property type="evidence" value="ECO:0007669"/>
    <property type="project" value="Ensembl"/>
</dbReference>
<dbReference type="CDD" id="cd05716">
    <property type="entry name" value="IgV_pIgR_like"/>
    <property type="match status" value="1"/>
</dbReference>
<dbReference type="InterPro" id="IPR050671">
    <property type="entry name" value="CD300_family_receptors"/>
</dbReference>
<feature type="region of interest" description="Disordered" evidence="4">
    <location>
        <begin position="155"/>
        <end position="184"/>
    </location>
</feature>
<organism evidence="8 9">
    <name type="scientific">Sciurus vulgaris</name>
    <name type="common">Eurasian red squirrel</name>
    <dbReference type="NCBI Taxonomy" id="55149"/>
    <lineage>
        <taxon>Eukaryota</taxon>
        <taxon>Metazoa</taxon>
        <taxon>Chordata</taxon>
        <taxon>Craniata</taxon>
        <taxon>Vertebrata</taxon>
        <taxon>Euteleostomi</taxon>
        <taxon>Mammalia</taxon>
        <taxon>Eutheria</taxon>
        <taxon>Euarchontoglires</taxon>
        <taxon>Glires</taxon>
        <taxon>Rodentia</taxon>
        <taxon>Sciuromorpha</taxon>
        <taxon>Sciuridae</taxon>
        <taxon>Sciurinae</taxon>
        <taxon>Sciurini</taxon>
        <taxon>Sciurus</taxon>
    </lineage>
</organism>
<dbReference type="GeneTree" id="ENSGT00940000162282"/>
<evidence type="ECO:0000256" key="4">
    <source>
        <dbReference type="SAM" id="MobiDB-lite"/>
    </source>
</evidence>
<keyword evidence="2 5" id="KW-0812">Transmembrane</keyword>
<dbReference type="Gene3D" id="2.60.40.10">
    <property type="entry name" value="Immunoglobulins"/>
    <property type="match status" value="1"/>
</dbReference>
<feature type="chain" id="PRO_5034704580" evidence="6">
    <location>
        <begin position="17"/>
        <end position="385"/>
    </location>
</feature>
<dbReference type="GO" id="GO:0031901">
    <property type="term" value="C:early endosome membrane"/>
    <property type="evidence" value="ECO:0007669"/>
    <property type="project" value="Ensembl"/>
</dbReference>
<comment type="subcellular location">
    <subcellularLocation>
        <location evidence="1">Cell membrane</location>
        <topology evidence="1">Single-pass membrane protein</topology>
    </subcellularLocation>
</comment>
<feature type="compositionally biased region" description="Basic and acidic residues" evidence="4">
    <location>
        <begin position="232"/>
        <end position="245"/>
    </location>
</feature>
<name>A0A8D2DXI1_SCIVU</name>
<reference evidence="8" key="2">
    <citation type="submission" date="2025-09" db="UniProtKB">
        <authorList>
            <consortium name="Ensembl"/>
        </authorList>
    </citation>
    <scope>IDENTIFICATION</scope>
</reference>
<keyword evidence="3 5" id="KW-0472">Membrane</keyword>
<dbReference type="GO" id="GO:0160006">
    <property type="term" value="P:Fc receptor-mediated immune complex endocytosis"/>
    <property type="evidence" value="ECO:0007669"/>
    <property type="project" value="Ensembl"/>
</dbReference>
<dbReference type="PANTHER" id="PTHR11860">
    <property type="entry name" value="POLYMERIC-IMMUNOGLOBULIN RECEPTOR"/>
    <property type="match status" value="1"/>
</dbReference>
<evidence type="ECO:0000256" key="3">
    <source>
        <dbReference type="ARBA" id="ARBA00023136"/>
    </source>
</evidence>
<evidence type="ECO:0000313" key="9">
    <source>
        <dbReference type="Proteomes" id="UP000694564"/>
    </source>
</evidence>
<reference evidence="8" key="1">
    <citation type="submission" date="2025-08" db="UniProtKB">
        <authorList>
            <consortium name="Ensembl"/>
        </authorList>
    </citation>
    <scope>IDENTIFICATION</scope>
</reference>
<dbReference type="SUPFAM" id="SSF48726">
    <property type="entry name" value="Immunoglobulin"/>
    <property type="match status" value="1"/>
</dbReference>
<feature type="domain" description="Immunoglobulin V-set" evidence="7">
    <location>
        <begin position="24"/>
        <end position="122"/>
    </location>
</feature>
<dbReference type="AlphaFoldDB" id="A0A8D2DXI1"/>
<evidence type="ECO:0000256" key="2">
    <source>
        <dbReference type="ARBA" id="ARBA00022692"/>
    </source>
</evidence>
<proteinExistence type="predicted"/>
<dbReference type="GO" id="GO:0005813">
    <property type="term" value="C:centrosome"/>
    <property type="evidence" value="ECO:0007669"/>
    <property type="project" value="Ensembl"/>
</dbReference>
<dbReference type="GO" id="GO:0005765">
    <property type="term" value="C:lysosomal membrane"/>
    <property type="evidence" value="ECO:0007669"/>
    <property type="project" value="Ensembl"/>
</dbReference>
<evidence type="ECO:0000256" key="1">
    <source>
        <dbReference type="ARBA" id="ARBA00004162"/>
    </source>
</evidence>
<feature type="signal peptide" evidence="6">
    <location>
        <begin position="1"/>
        <end position="16"/>
    </location>
</feature>
<feature type="compositionally biased region" description="Polar residues" evidence="4">
    <location>
        <begin position="155"/>
        <end position="167"/>
    </location>
</feature>
<dbReference type="GO" id="GO:0005886">
    <property type="term" value="C:plasma membrane"/>
    <property type="evidence" value="ECO:0007669"/>
    <property type="project" value="UniProtKB-SubCell"/>
</dbReference>
<feature type="transmembrane region" description="Helical" evidence="5">
    <location>
        <begin position="248"/>
        <end position="269"/>
    </location>
</feature>
<evidence type="ECO:0000256" key="6">
    <source>
        <dbReference type="SAM" id="SignalP"/>
    </source>
</evidence>
<keyword evidence="9" id="KW-1185">Reference proteome</keyword>
<gene>
    <name evidence="8" type="primary">FCMR</name>
</gene>
<dbReference type="InterPro" id="IPR036179">
    <property type="entry name" value="Ig-like_dom_sf"/>
</dbReference>
<dbReference type="PANTHER" id="PTHR11860:SF59">
    <property type="entry name" value="FAS APOPTOTIC INHIBITORY MOLECULE 3"/>
    <property type="match status" value="1"/>
</dbReference>
<protein>
    <submittedName>
        <fullName evidence="8">Fc mu receptor</fullName>
    </submittedName>
</protein>
<dbReference type="Pfam" id="PF07686">
    <property type="entry name" value="V-set"/>
    <property type="match status" value="1"/>
</dbReference>
<feature type="region of interest" description="Disordered" evidence="4">
    <location>
        <begin position="204"/>
        <end position="245"/>
    </location>
</feature>
<evidence type="ECO:0000259" key="7">
    <source>
        <dbReference type="Pfam" id="PF07686"/>
    </source>
</evidence>
<dbReference type="InterPro" id="IPR013106">
    <property type="entry name" value="Ig_V-set"/>
</dbReference>
<feature type="region of interest" description="Disordered" evidence="4">
    <location>
        <begin position="296"/>
        <end position="349"/>
    </location>
</feature>
<feature type="compositionally biased region" description="Polar residues" evidence="4">
    <location>
        <begin position="204"/>
        <end position="213"/>
    </location>
</feature>
<keyword evidence="6" id="KW-0732">Signal</keyword>
<evidence type="ECO:0000313" key="8">
    <source>
        <dbReference type="Ensembl" id="ENSSVLP00005030135.1"/>
    </source>
</evidence>